<proteinExistence type="predicted"/>
<organism evidence="2 3">
    <name type="scientific">Riccia fluitans</name>
    <dbReference type="NCBI Taxonomy" id="41844"/>
    <lineage>
        <taxon>Eukaryota</taxon>
        <taxon>Viridiplantae</taxon>
        <taxon>Streptophyta</taxon>
        <taxon>Embryophyta</taxon>
        <taxon>Marchantiophyta</taxon>
        <taxon>Marchantiopsida</taxon>
        <taxon>Marchantiidae</taxon>
        <taxon>Marchantiales</taxon>
        <taxon>Ricciaceae</taxon>
        <taxon>Riccia</taxon>
    </lineage>
</organism>
<dbReference type="AlphaFoldDB" id="A0ABD1YZM7"/>
<evidence type="ECO:0000259" key="1">
    <source>
        <dbReference type="Pfam" id="PF03732"/>
    </source>
</evidence>
<dbReference type="EMBL" id="JBHFFA010000003">
    <property type="protein sequence ID" value="KAL2636135.1"/>
    <property type="molecule type" value="Genomic_DNA"/>
</dbReference>
<evidence type="ECO:0000313" key="2">
    <source>
        <dbReference type="EMBL" id="KAL2636135.1"/>
    </source>
</evidence>
<dbReference type="InterPro" id="IPR005162">
    <property type="entry name" value="Retrotrans_gag_dom"/>
</dbReference>
<accession>A0ABD1YZM7</accession>
<gene>
    <name evidence="2" type="ORF">R1flu_007614</name>
</gene>
<comment type="caution">
    <text evidence="2">The sequence shown here is derived from an EMBL/GenBank/DDBJ whole genome shotgun (WGS) entry which is preliminary data.</text>
</comment>
<keyword evidence="3" id="KW-1185">Reference proteome</keyword>
<sequence length="117" mass="13271">MHWFTHTQRKLVLEGSLEMSTWEEIRDGIRKYLVPHNEYTNYRMELDNLSQMGSIREYVNTFNHLVLQARITSAEETSYLFHRARNVRLVLFGNGPAGLGLSAGGPLHSVGILGALA</sequence>
<feature type="domain" description="Retrotransposon gag" evidence="1">
    <location>
        <begin position="3"/>
        <end position="76"/>
    </location>
</feature>
<dbReference type="Proteomes" id="UP001605036">
    <property type="component" value="Unassembled WGS sequence"/>
</dbReference>
<reference evidence="2 3" key="1">
    <citation type="submission" date="2024-09" db="EMBL/GenBank/DDBJ databases">
        <title>Chromosome-scale assembly of Riccia fluitans.</title>
        <authorList>
            <person name="Paukszto L."/>
            <person name="Sawicki J."/>
            <person name="Karawczyk K."/>
            <person name="Piernik-Szablinska J."/>
            <person name="Szczecinska M."/>
            <person name="Mazdziarz M."/>
        </authorList>
    </citation>
    <scope>NUCLEOTIDE SEQUENCE [LARGE SCALE GENOMIC DNA]</scope>
    <source>
        <strain evidence="2">Rf_01</strain>
        <tissue evidence="2">Aerial parts of the thallus</tissue>
    </source>
</reference>
<evidence type="ECO:0000313" key="3">
    <source>
        <dbReference type="Proteomes" id="UP001605036"/>
    </source>
</evidence>
<protein>
    <recommendedName>
        <fullName evidence="1">Retrotransposon gag domain-containing protein</fullName>
    </recommendedName>
</protein>
<name>A0ABD1YZM7_9MARC</name>
<dbReference type="Pfam" id="PF03732">
    <property type="entry name" value="Retrotrans_gag"/>
    <property type="match status" value="1"/>
</dbReference>